<dbReference type="RefSeq" id="WP_120198368.1">
    <property type="nucleotide sequence ID" value="NZ_MCIA01000033.1"/>
</dbReference>
<dbReference type="InterPro" id="IPR036390">
    <property type="entry name" value="WH_DNA-bd_sf"/>
</dbReference>
<organism evidence="10 11">
    <name type="scientific">Lacrimispora algidixylanolytica</name>
    <dbReference type="NCBI Taxonomy" id="94868"/>
    <lineage>
        <taxon>Bacteria</taxon>
        <taxon>Bacillati</taxon>
        <taxon>Bacillota</taxon>
        <taxon>Clostridia</taxon>
        <taxon>Lachnospirales</taxon>
        <taxon>Lachnospiraceae</taxon>
        <taxon>Lacrimispora</taxon>
    </lineage>
</organism>
<dbReference type="EMBL" id="MCIA01000033">
    <property type="protein sequence ID" value="RKD28926.1"/>
    <property type="molecule type" value="Genomic_DNA"/>
</dbReference>
<dbReference type="GO" id="GO:0003677">
    <property type="term" value="F:DNA binding"/>
    <property type="evidence" value="ECO:0007669"/>
    <property type="project" value="UniProtKB-UniRule"/>
</dbReference>
<dbReference type="Gene3D" id="3.30.450.40">
    <property type="match status" value="1"/>
</dbReference>
<dbReference type="InterPro" id="IPR036388">
    <property type="entry name" value="WH-like_DNA-bd_sf"/>
</dbReference>
<evidence type="ECO:0000256" key="5">
    <source>
        <dbReference type="ARBA" id="ARBA00023163"/>
    </source>
</evidence>
<comment type="subcellular location">
    <subcellularLocation>
        <location evidence="7">Cytoplasm</location>
    </subcellularLocation>
</comment>
<dbReference type="NCBIfam" id="NF003170">
    <property type="entry name" value="PRK04158.1"/>
    <property type="match status" value="1"/>
</dbReference>
<feature type="region of interest" description="GAF domain" evidence="7">
    <location>
        <begin position="1"/>
        <end position="153"/>
    </location>
</feature>
<dbReference type="InterPro" id="IPR013198">
    <property type="entry name" value="GTP_trans_reg_CodY_C"/>
</dbReference>
<dbReference type="GO" id="GO:0003700">
    <property type="term" value="F:DNA-binding transcription factor activity"/>
    <property type="evidence" value="ECO:0007669"/>
    <property type="project" value="InterPro"/>
</dbReference>
<keyword evidence="4 7" id="KW-0238">DNA-binding</keyword>
<keyword evidence="11" id="KW-1185">Reference proteome</keyword>
<dbReference type="NCBIfam" id="TIGR02787">
    <property type="entry name" value="codY_Gpos"/>
    <property type="match status" value="1"/>
</dbReference>
<evidence type="ECO:0000313" key="11">
    <source>
        <dbReference type="Proteomes" id="UP000284277"/>
    </source>
</evidence>
<protein>
    <recommendedName>
        <fullName evidence="6 7">Global transcriptional regulator CodY</fullName>
    </recommendedName>
</protein>
<comment type="caution">
    <text evidence="10">The sequence shown here is derived from an EMBL/GenBank/DDBJ whole genome shotgun (WGS) entry which is preliminary data.</text>
</comment>
<dbReference type="OrthoDB" id="2056at2"/>
<gene>
    <name evidence="7" type="primary">codY</name>
    <name evidence="10" type="ORF">BET01_09300</name>
</gene>
<feature type="DNA-binding region" description="H-T-H motif" evidence="7">
    <location>
        <begin position="201"/>
        <end position="220"/>
    </location>
</feature>
<dbReference type="InterPro" id="IPR029016">
    <property type="entry name" value="GAF-like_dom_sf"/>
</dbReference>
<accession>A0A419SUN6</accession>
<proteinExistence type="inferred from homology"/>
<evidence type="ECO:0000256" key="2">
    <source>
        <dbReference type="ARBA" id="ARBA00022491"/>
    </source>
</evidence>
<dbReference type="Pfam" id="PF06018">
    <property type="entry name" value="CodY"/>
    <property type="match status" value="1"/>
</dbReference>
<feature type="domain" description="Global transcriptional regulator CodY N-terminal" evidence="8">
    <location>
        <begin position="4"/>
        <end position="176"/>
    </location>
</feature>
<dbReference type="PANTHER" id="PTHR40062:SF1">
    <property type="entry name" value="GLOBAL TRANSCRIPTIONAL REGULATOR CODY"/>
    <property type="match status" value="1"/>
</dbReference>
<dbReference type="InterPro" id="IPR014154">
    <property type="entry name" value="CodY"/>
</dbReference>
<evidence type="ECO:0000256" key="7">
    <source>
        <dbReference type="HAMAP-Rule" id="MF_00621"/>
    </source>
</evidence>
<dbReference type="AlphaFoldDB" id="A0A419SUN6"/>
<name>A0A419SUN6_9FIRM</name>
<sequence length="271" mass="30161">MSVQLLDKTRKINKLLHNNNSHKVVFNDICEVLTEILNSNILVISKKGKVLGVALTPDINEIQELIADQVGGYVDTMLNERLLSILSTKENVNLETLGFTGDNIRRYQAIITPIDIAGERLGTLFLYKSDSQYDIDDIILSEYGTTVVGLEMMRSVNEENAEETRKVQIVKSAISTLSFSELEAITHIFEELDGNEGILVASKIADRVGITRSVIVNALRKFESAGVIESRSSGMKGTYIKVLNDVIFDELRIVRAGTAKSISERREIKDL</sequence>
<keyword evidence="2 7" id="KW-0678">Repressor</keyword>
<evidence type="ECO:0000313" key="10">
    <source>
        <dbReference type="EMBL" id="RKD28926.1"/>
    </source>
</evidence>
<dbReference type="Proteomes" id="UP000284277">
    <property type="component" value="Unassembled WGS sequence"/>
</dbReference>
<evidence type="ECO:0000256" key="6">
    <source>
        <dbReference type="ARBA" id="ARBA00034538"/>
    </source>
</evidence>
<dbReference type="SUPFAM" id="SSF46785">
    <property type="entry name" value="Winged helix' DNA-binding domain"/>
    <property type="match status" value="1"/>
</dbReference>
<comment type="function">
    <text evidence="7">DNA-binding global transcriptional regulator which is involved in the adaptive response to starvation and acts by directly or indirectly controlling the expression of numerous genes in response to nutrient availability. During rapid exponential growth, CodY is highly active and represses genes whose products allow adaptation to nutrient depletion.</text>
</comment>
<dbReference type="Gene3D" id="1.10.10.10">
    <property type="entry name" value="Winged helix-like DNA-binding domain superfamily/Winged helix DNA-binding domain"/>
    <property type="match status" value="1"/>
</dbReference>
<keyword evidence="3 7" id="KW-0805">Transcription regulation</keyword>
<evidence type="ECO:0000259" key="8">
    <source>
        <dbReference type="Pfam" id="PF06018"/>
    </source>
</evidence>
<dbReference type="PIRSF" id="PIRSF011572">
    <property type="entry name" value="GTP_sensing_CodY"/>
    <property type="match status" value="1"/>
</dbReference>
<keyword evidence="1 7" id="KW-0963">Cytoplasm</keyword>
<dbReference type="GO" id="GO:0005737">
    <property type="term" value="C:cytoplasm"/>
    <property type="evidence" value="ECO:0007669"/>
    <property type="project" value="UniProtKB-SubCell"/>
</dbReference>
<evidence type="ECO:0000259" key="9">
    <source>
        <dbReference type="Pfam" id="PF08222"/>
    </source>
</evidence>
<evidence type="ECO:0000256" key="4">
    <source>
        <dbReference type="ARBA" id="ARBA00023125"/>
    </source>
</evidence>
<evidence type="ECO:0000256" key="1">
    <source>
        <dbReference type="ARBA" id="ARBA00022490"/>
    </source>
</evidence>
<dbReference type="PANTHER" id="PTHR40062">
    <property type="entry name" value="GTP-SENSING TRANSCRIPTIONAL PLEIOTROPIC REPRESSOR CODY"/>
    <property type="match status" value="1"/>
</dbReference>
<dbReference type="HAMAP" id="MF_00621">
    <property type="entry name" value="HTH_type_CodY"/>
    <property type="match status" value="1"/>
</dbReference>
<evidence type="ECO:0000256" key="3">
    <source>
        <dbReference type="ARBA" id="ARBA00023015"/>
    </source>
</evidence>
<dbReference type="GO" id="GO:0005525">
    <property type="term" value="F:GTP binding"/>
    <property type="evidence" value="ECO:0007669"/>
    <property type="project" value="InterPro"/>
</dbReference>
<dbReference type="InterPro" id="IPR010312">
    <property type="entry name" value="Transc_reg_CodY_N"/>
</dbReference>
<keyword evidence="5 7" id="KW-0804">Transcription</keyword>
<dbReference type="GO" id="GO:0045892">
    <property type="term" value="P:negative regulation of DNA-templated transcription"/>
    <property type="evidence" value="ECO:0007669"/>
    <property type="project" value="UniProtKB-UniRule"/>
</dbReference>
<comment type="similarity">
    <text evidence="7">Belongs to the CodY family.</text>
</comment>
<feature type="domain" description="Global transcriptional regulator CodY C-terminal" evidence="9">
    <location>
        <begin position="196"/>
        <end position="252"/>
    </location>
</feature>
<dbReference type="Pfam" id="PF08222">
    <property type="entry name" value="HTH_CodY"/>
    <property type="match status" value="1"/>
</dbReference>
<reference evidence="10 11" key="1">
    <citation type="submission" date="2016-08" db="EMBL/GenBank/DDBJ databases">
        <title>A new outlook on sporulation: Clostridium algidixylanolyticum.</title>
        <authorList>
            <person name="Poppleton D.I."/>
            <person name="Gribaldo S."/>
        </authorList>
    </citation>
    <scope>NUCLEOTIDE SEQUENCE [LARGE SCALE GENOMIC DNA]</scope>
    <source>
        <strain evidence="10 11">SPL73</strain>
    </source>
</reference>